<organism evidence="2 3">
    <name type="scientific">Leptospira fluminis</name>
    <dbReference type="NCBI Taxonomy" id="2484979"/>
    <lineage>
        <taxon>Bacteria</taxon>
        <taxon>Pseudomonadati</taxon>
        <taxon>Spirochaetota</taxon>
        <taxon>Spirochaetia</taxon>
        <taxon>Leptospirales</taxon>
        <taxon>Leptospiraceae</taxon>
        <taxon>Leptospira</taxon>
    </lineage>
</organism>
<evidence type="ECO:0000313" key="2">
    <source>
        <dbReference type="EMBL" id="TGK17297.1"/>
    </source>
</evidence>
<dbReference type="Proteomes" id="UP000297855">
    <property type="component" value="Unassembled WGS sequence"/>
</dbReference>
<dbReference type="OrthoDB" id="3225550at2"/>
<dbReference type="InterPro" id="IPR040492">
    <property type="entry name" value="GlfT2_N"/>
</dbReference>
<keyword evidence="3" id="KW-1185">Reference proteome</keyword>
<dbReference type="InterPro" id="IPR029044">
    <property type="entry name" value="Nucleotide-diphossugar_trans"/>
</dbReference>
<evidence type="ECO:0000313" key="3">
    <source>
        <dbReference type="Proteomes" id="UP000297855"/>
    </source>
</evidence>
<dbReference type="EMBL" id="RQEV01000012">
    <property type="protein sequence ID" value="TGK17297.1"/>
    <property type="molecule type" value="Genomic_DNA"/>
</dbReference>
<dbReference type="GO" id="GO:0016740">
    <property type="term" value="F:transferase activity"/>
    <property type="evidence" value="ECO:0007669"/>
    <property type="project" value="UniProtKB-KW"/>
</dbReference>
<dbReference type="SUPFAM" id="SSF53448">
    <property type="entry name" value="Nucleotide-diphospho-sugar transferases"/>
    <property type="match status" value="1"/>
</dbReference>
<sequence length="505" mass="58672">MLLYKIRFWPEDESKDAELYVKGKFRSTLKNGKLTLSPGEKICFDTYFNSFSPNSWRKYTRLSFLNLEINGKGRFRVRILGGNRKGSDIHWKVVAEEEVKDRFLAEMRLEDLDYELLYPELESLEEGCTIHGGAYSSRDGNTDIRLSVVFCTFRREDFIDKNIRNLRKGILEDDGSPLRDHLRISVVDNGNTLENRNIKNFLEVFPNKNLGGSGGFARGILESLKDSRFTHILLLDDDIRFSITSLEILHSFLSFLRGEFEKHFVGGNLIDLAIPHLQYERNAVWNGISTRLNGSGLDLRKTECLFWRDSEAAEGSYAGWWFCCIPTKVVRELGLPLPFFLKGDDVEYSLRNGSKLISLNGVGAWHEAFPKRVRKWNYYYQIRNYFVLSVLRVRGYGRSDFLLFSLLRLFKNLLWRNELALKYTRKALEDIHSGSLPTSGEEAESLQKSVLELKADGTDLGRLAWDCTFLTLRIWKEFPRICTEIRRNSLEFPSVEFWRKYLSLS</sequence>
<feature type="domain" description="Galactofuranosyltransferase GlfT2 N-terminal" evidence="1">
    <location>
        <begin position="31"/>
        <end position="101"/>
    </location>
</feature>
<reference evidence="2" key="1">
    <citation type="journal article" date="2019" name="PLoS Negl. Trop. Dis.">
        <title>Revisiting the worldwide diversity of Leptospira species in the environment.</title>
        <authorList>
            <person name="Vincent A.T."/>
            <person name="Schiettekatte O."/>
            <person name="Bourhy P."/>
            <person name="Veyrier F.J."/>
            <person name="Picardeau M."/>
        </authorList>
    </citation>
    <scope>NUCLEOTIDE SEQUENCE [LARGE SCALE GENOMIC DNA]</scope>
    <source>
        <strain evidence="2">SCS5</strain>
    </source>
</reference>
<dbReference type="AlphaFoldDB" id="A0A4R9GMB2"/>
<evidence type="ECO:0000259" key="1">
    <source>
        <dbReference type="Pfam" id="PF17994"/>
    </source>
</evidence>
<proteinExistence type="predicted"/>
<dbReference type="RefSeq" id="WP_135813986.1">
    <property type="nucleotide sequence ID" value="NZ_RQEV01000012.1"/>
</dbReference>
<dbReference type="Gene3D" id="3.90.550.60">
    <property type="match status" value="1"/>
</dbReference>
<keyword evidence="2" id="KW-0808">Transferase</keyword>
<gene>
    <name evidence="2" type="ORF">EHO61_12875</name>
</gene>
<protein>
    <submittedName>
        <fullName evidence="2">Glycosyltransferase family 2 protein</fullName>
    </submittedName>
</protein>
<comment type="caution">
    <text evidence="2">The sequence shown here is derived from an EMBL/GenBank/DDBJ whole genome shotgun (WGS) entry which is preliminary data.</text>
</comment>
<accession>A0A4R9GMB2</accession>
<dbReference type="Pfam" id="PF17994">
    <property type="entry name" value="Glft2_N"/>
    <property type="match status" value="1"/>
</dbReference>
<name>A0A4R9GMB2_9LEPT</name>